<evidence type="ECO:0008006" key="8">
    <source>
        <dbReference type="Google" id="ProtNLM"/>
    </source>
</evidence>
<dbReference type="EMBL" id="FNXT01001199">
    <property type="protein sequence ID" value="SZX73852.1"/>
    <property type="molecule type" value="Genomic_DNA"/>
</dbReference>
<dbReference type="GO" id="GO:0008234">
    <property type="term" value="F:cysteine-type peptidase activity"/>
    <property type="evidence" value="ECO:0007669"/>
    <property type="project" value="InterPro"/>
</dbReference>
<evidence type="ECO:0000259" key="5">
    <source>
        <dbReference type="Pfam" id="PF08263"/>
    </source>
</evidence>
<dbReference type="InterPro" id="IPR038765">
    <property type="entry name" value="Papain-like_cys_pep_sf"/>
</dbReference>
<accession>A0A383W9J6</accession>
<dbReference type="Pfam" id="PF08263">
    <property type="entry name" value="LRRNT_2"/>
    <property type="match status" value="1"/>
</dbReference>
<dbReference type="GO" id="GO:0005930">
    <property type="term" value="C:axoneme"/>
    <property type="evidence" value="ECO:0007669"/>
    <property type="project" value="UniProtKB-SubCell"/>
</dbReference>
<keyword evidence="2" id="KW-0433">Leucine-rich repeat</keyword>
<keyword evidence="7" id="KW-1185">Reference proteome</keyword>
<name>A0A383W9J6_TETOB</name>
<dbReference type="InterPro" id="IPR050647">
    <property type="entry name" value="Plant_LRR-RLKs"/>
</dbReference>
<feature type="domain" description="Leucine-rich repeat-containing N-terminal plant-type" evidence="5">
    <location>
        <begin position="615"/>
        <end position="654"/>
    </location>
</feature>
<dbReference type="Pfam" id="PF00112">
    <property type="entry name" value="Peptidase_C1"/>
    <property type="match status" value="1"/>
</dbReference>
<dbReference type="Pfam" id="PF00560">
    <property type="entry name" value="LRR_1"/>
    <property type="match status" value="1"/>
</dbReference>
<evidence type="ECO:0000256" key="2">
    <source>
        <dbReference type="ARBA" id="ARBA00022614"/>
    </source>
</evidence>
<keyword evidence="3" id="KW-0677">Repeat</keyword>
<proteinExistence type="predicted"/>
<organism evidence="6 7">
    <name type="scientific">Tetradesmus obliquus</name>
    <name type="common">Green alga</name>
    <name type="synonym">Acutodesmus obliquus</name>
    <dbReference type="NCBI Taxonomy" id="3088"/>
    <lineage>
        <taxon>Eukaryota</taxon>
        <taxon>Viridiplantae</taxon>
        <taxon>Chlorophyta</taxon>
        <taxon>core chlorophytes</taxon>
        <taxon>Chlorophyceae</taxon>
        <taxon>CS clade</taxon>
        <taxon>Sphaeropleales</taxon>
        <taxon>Scenedesmaceae</taxon>
        <taxon>Tetradesmus</taxon>
    </lineage>
</organism>
<dbReference type="GO" id="GO:0006508">
    <property type="term" value="P:proteolysis"/>
    <property type="evidence" value="ECO:0007669"/>
    <property type="project" value="InterPro"/>
</dbReference>
<dbReference type="PANTHER" id="PTHR48056">
    <property type="entry name" value="LRR RECEPTOR-LIKE SERINE/THREONINE-PROTEIN KINASE-RELATED"/>
    <property type="match status" value="1"/>
</dbReference>
<dbReference type="Gene3D" id="3.80.10.10">
    <property type="entry name" value="Ribonuclease Inhibitor"/>
    <property type="match status" value="3"/>
</dbReference>
<dbReference type="InterPro" id="IPR032675">
    <property type="entry name" value="LRR_dom_sf"/>
</dbReference>
<dbReference type="Proteomes" id="UP000256970">
    <property type="component" value="Unassembled WGS sequence"/>
</dbReference>
<gene>
    <name evidence="6" type="ORF">BQ4739_LOCUS14096</name>
</gene>
<comment type="subcellular location">
    <subcellularLocation>
        <location evidence="1">Cytoplasm</location>
        <location evidence="1">Cytoskeleton</location>
        <location evidence="1">Cilium axoneme</location>
    </subcellularLocation>
</comment>
<evidence type="ECO:0000256" key="3">
    <source>
        <dbReference type="ARBA" id="ARBA00022737"/>
    </source>
</evidence>
<dbReference type="AlphaFoldDB" id="A0A383W9J6"/>
<evidence type="ECO:0000313" key="6">
    <source>
        <dbReference type="EMBL" id="SZX73852.1"/>
    </source>
</evidence>
<dbReference type="InterPro" id="IPR001611">
    <property type="entry name" value="Leu-rich_rpt"/>
</dbReference>
<evidence type="ECO:0000259" key="4">
    <source>
        <dbReference type="Pfam" id="PF00112"/>
    </source>
</evidence>
<reference evidence="6 7" key="1">
    <citation type="submission" date="2016-10" db="EMBL/GenBank/DDBJ databases">
        <authorList>
            <person name="Cai Z."/>
        </authorList>
    </citation>
    <scope>NUCLEOTIDE SEQUENCE [LARGE SCALE GENOMIC DNA]</scope>
</reference>
<evidence type="ECO:0000313" key="7">
    <source>
        <dbReference type="Proteomes" id="UP000256970"/>
    </source>
</evidence>
<evidence type="ECO:0000256" key="1">
    <source>
        <dbReference type="ARBA" id="ARBA00004430"/>
    </source>
</evidence>
<dbReference type="SUPFAM" id="SSF52047">
    <property type="entry name" value="RNI-like"/>
    <property type="match status" value="1"/>
</dbReference>
<protein>
    <recommendedName>
        <fullName evidence="8">Peptidase C1A papain C-terminal domain-containing protein</fullName>
    </recommendedName>
</protein>
<dbReference type="SUPFAM" id="SSF54001">
    <property type="entry name" value="Cysteine proteinases"/>
    <property type="match status" value="1"/>
</dbReference>
<sequence length="1022" mass="108430">MTTTKTDNLGAGAEATANEFEQFESALELATTGGRGRGARGGSNNLGGFTNPKSFATMQTAMYYIAGSPQVYDGSNPRHTPGALNYIGAVNDQKLCSTCVAQAITKAVQISLAVTLRNSSSQFAVSPQAFYYCTPPAGRSCKTGWDIPEALKRSTSMQDLMALPEWSEPAASPPECLQTENPQWVLPSSCFNTAKLLKGQDEADVGEWPSICSAAAASATSNCKDVTREQPLFRCSFKSLSSFYQIQQHIRAHGAVVTRMLVNNDFEVQFNSSARHKRGLTLPPYRYNVTAKPSFAHAALITGYDNNNFTWSVLNSWGRGSDAGQLRSSGVTGDGLFRMQMGLAGVGTPDATYAVSCYPAEGTPLHPNHEQPWARSRRRPLTPESSEVLLRNTCYRYTVQAGDNVASIVDHFGLDMQQFVQDKINLRSGVVGAVTGFRYAFGTTLKEDQLCIALDTAATVTSAYSAVKPYVRCSRYDAAGDRTDVRCTMDNYAACAQPDIDLSNNEISGSIPGLNASSRPFAERIHLQGNKLEGLFPMSWRRATNKVTWLDVHDNSRLSGCVPLSTGTPQRFGMDADNTQVTGMCRTNAAAAAEEQLQRQALHAWLPKVLVGTAAALAQLKALLEAPDISVGAGLSSWVTGTNYCGGSWAGITCEGLSTVTGLNLTALAVSVQPPATLRLLDVVAAISNLTQLQTLLLANIGLSGPVQDPSRPGLESFTKLRHLDISGNPALTGDLPSSWFAMRALTTLDISATGIGGTLPEKFAAFQELREFRAVDCPGITGILPPAWGLLQLEVLEMTNAALTGGLLPEWADAAALQQAAAALAASMEAQAAAPAAAASGASGAKQTSPPTASAQPAVLGLQRLRVLDLSVAAPGTGGLSGALPAALAQLGQLQMLVLSGHNFNESLPPAWTRLKQLRVLDVSRNSLTGSLPEWYASMLQLAVLKVHDNQLVPAANGTPEFFEYLVGDGLKLQCLCVANNSGVLLDAAKAAELKRRAQASSPPAQLVVDDAADRLCDVHG</sequence>
<feature type="domain" description="Peptidase C1A papain C-terminal" evidence="4">
    <location>
        <begin position="86"/>
        <end position="319"/>
    </location>
</feature>
<dbReference type="InterPro" id="IPR000668">
    <property type="entry name" value="Peptidase_C1A_C"/>
</dbReference>
<dbReference type="InterPro" id="IPR013210">
    <property type="entry name" value="LRR_N_plant-typ"/>
</dbReference>
<dbReference type="Gene3D" id="3.90.70.10">
    <property type="entry name" value="Cysteine proteinases"/>
    <property type="match status" value="1"/>
</dbReference>